<dbReference type="KEGG" id="sri:SELR_pSRC102160"/>
<keyword evidence="2" id="KW-0614">Plasmid</keyword>
<dbReference type="AlphaFoldDB" id="I0GW86"/>
<geneLocation type="plasmid" evidence="2 3">
    <name>pSRC1</name>
</geneLocation>
<accession>I0GW86</accession>
<organism evidence="2 3">
    <name type="scientific">Selenomonas ruminantium subsp. lactilytica (strain NBRC 103574 / TAM6421)</name>
    <dbReference type="NCBI Taxonomy" id="927704"/>
    <lineage>
        <taxon>Bacteria</taxon>
        <taxon>Bacillati</taxon>
        <taxon>Bacillota</taxon>
        <taxon>Negativicutes</taxon>
        <taxon>Selenomonadales</taxon>
        <taxon>Selenomonadaceae</taxon>
        <taxon>Selenomonas</taxon>
    </lineage>
</organism>
<evidence type="ECO:0000313" key="2">
    <source>
        <dbReference type="EMBL" id="BAL85023.1"/>
    </source>
</evidence>
<sequence length="121" mass="13714">MLKVKKMFTALMLGLSLALSSQMFDTNTAAAQDVWAYSFKDGGSIYVMSETIWHEKYRGYHVTIKDIDWNGECGKVKLFFAQGEGGWWYKDERAGRTAPMTKVSGDPKMEAIIKVVLQYAK</sequence>
<dbReference type="Proteomes" id="UP000007887">
    <property type="component" value="Plasmid pSRC1"/>
</dbReference>
<dbReference type="EMBL" id="AP012299">
    <property type="protein sequence ID" value="BAL85023.1"/>
    <property type="molecule type" value="Genomic_DNA"/>
</dbReference>
<protein>
    <submittedName>
        <fullName evidence="2">Uncharacterized protein</fullName>
    </submittedName>
</protein>
<proteinExistence type="predicted"/>
<evidence type="ECO:0000256" key="1">
    <source>
        <dbReference type="SAM" id="SignalP"/>
    </source>
</evidence>
<dbReference type="PATRIC" id="fig|927704.6.peg.3142"/>
<name>I0GW86_SELRL</name>
<feature type="chain" id="PRO_5039178246" evidence="1">
    <location>
        <begin position="32"/>
        <end position="121"/>
    </location>
</feature>
<evidence type="ECO:0000313" key="3">
    <source>
        <dbReference type="Proteomes" id="UP000007887"/>
    </source>
</evidence>
<gene>
    <name evidence="2" type="ordered locus">SELR_pSRC102160</name>
</gene>
<dbReference type="RefSeq" id="WP_014431232.1">
    <property type="nucleotide sequence ID" value="NC_017078.1"/>
</dbReference>
<feature type="signal peptide" evidence="1">
    <location>
        <begin position="1"/>
        <end position="31"/>
    </location>
</feature>
<reference evidence="2 3" key="1">
    <citation type="submission" date="2011-10" db="EMBL/GenBank/DDBJ databases">
        <title>Whole genome sequence of Selenomonas ruminantium subsp. lactilytica TAM6421.</title>
        <authorList>
            <person name="Oguchi A."/>
            <person name="Ankai A."/>
            <person name="Kaneko J."/>
            <person name="Yamada-Narita S."/>
            <person name="Fukui S."/>
            <person name="Takahashi M."/>
            <person name="Onodera T."/>
            <person name="Kojima S."/>
            <person name="Fushimi T."/>
            <person name="Abe N."/>
            <person name="Kamio Y."/>
            <person name="Yamazaki S."/>
            <person name="Fujita N."/>
        </authorList>
    </citation>
    <scope>NUCLEOTIDE SEQUENCE [LARGE SCALE GENOMIC DNA]</scope>
    <source>
        <strain evidence="3">NBRC 103574 / TAM6421</strain>
        <plasmid evidence="2 3">pSRC1</plasmid>
    </source>
</reference>
<dbReference type="HOGENOM" id="CLU_2036437_0_0_9"/>
<keyword evidence="1" id="KW-0732">Signal</keyword>